<gene>
    <name evidence="1" type="ORF">LCGC14_3037000</name>
</gene>
<organism evidence="1">
    <name type="scientific">marine sediment metagenome</name>
    <dbReference type="NCBI Taxonomy" id="412755"/>
    <lineage>
        <taxon>unclassified sequences</taxon>
        <taxon>metagenomes</taxon>
        <taxon>ecological metagenomes</taxon>
    </lineage>
</organism>
<evidence type="ECO:0000313" key="1">
    <source>
        <dbReference type="EMBL" id="KKK59178.1"/>
    </source>
</evidence>
<comment type="caution">
    <text evidence="1">The sequence shown here is derived from an EMBL/GenBank/DDBJ whole genome shotgun (WGS) entry which is preliminary data.</text>
</comment>
<protein>
    <submittedName>
        <fullName evidence="1">Uncharacterized protein</fullName>
    </submittedName>
</protein>
<dbReference type="EMBL" id="LAZR01063610">
    <property type="protein sequence ID" value="KKK59178.1"/>
    <property type="molecule type" value="Genomic_DNA"/>
</dbReference>
<name>A0A0F8WR69_9ZZZZ</name>
<sequence>MKDFHKTVLEDSRPNKLVEETVSFCLERLYLDKKHRIEDEVVDGLTFEELIGCLLQVRDASEGIASTEAKVKSTKECAAEILIREWGGGIRWCPFPRKWLIRDDGIWRIENAYGFEGDEWLRASVSKLEQQLGPGDEKGRKYLRSLQNYGPEQALLACIKKNPKVRLPRLTAKEWDHGSEAGLSRLLSSVASRNTMGYWK</sequence>
<proteinExistence type="predicted"/>
<dbReference type="AlphaFoldDB" id="A0A0F8WR69"/>
<accession>A0A0F8WR69</accession>
<reference evidence="1" key="1">
    <citation type="journal article" date="2015" name="Nature">
        <title>Complex archaea that bridge the gap between prokaryotes and eukaryotes.</title>
        <authorList>
            <person name="Spang A."/>
            <person name="Saw J.H."/>
            <person name="Jorgensen S.L."/>
            <person name="Zaremba-Niedzwiedzka K."/>
            <person name="Martijn J."/>
            <person name="Lind A.E."/>
            <person name="van Eijk R."/>
            <person name="Schleper C."/>
            <person name="Guy L."/>
            <person name="Ettema T.J."/>
        </authorList>
    </citation>
    <scope>NUCLEOTIDE SEQUENCE</scope>
</reference>